<protein>
    <recommendedName>
        <fullName evidence="3">Anti-sigma-K factor RskA</fullName>
    </recommendedName>
</protein>
<name>A0A4R6YQA9_9GAMM</name>
<dbReference type="Proteomes" id="UP000295293">
    <property type="component" value="Unassembled WGS sequence"/>
</dbReference>
<evidence type="ECO:0000313" key="1">
    <source>
        <dbReference type="EMBL" id="TDR40079.1"/>
    </source>
</evidence>
<keyword evidence="2" id="KW-1185">Reference proteome</keyword>
<proteinExistence type="predicted"/>
<comment type="caution">
    <text evidence="1">The sequence shown here is derived from an EMBL/GenBank/DDBJ whole genome shotgun (WGS) entry which is preliminary data.</text>
</comment>
<gene>
    <name evidence="1" type="ORF">DFR29_114131</name>
</gene>
<evidence type="ECO:0008006" key="3">
    <source>
        <dbReference type="Google" id="ProtNLM"/>
    </source>
</evidence>
<accession>A0A4R6YQA9</accession>
<dbReference type="EMBL" id="SNZH01000014">
    <property type="protein sequence ID" value="TDR40079.1"/>
    <property type="molecule type" value="Genomic_DNA"/>
</dbReference>
<reference evidence="1 2" key="1">
    <citation type="submission" date="2019-03" db="EMBL/GenBank/DDBJ databases">
        <title>Genomic Encyclopedia of Type Strains, Phase IV (KMG-IV): sequencing the most valuable type-strain genomes for metagenomic binning, comparative biology and taxonomic classification.</title>
        <authorList>
            <person name="Goeker M."/>
        </authorList>
    </citation>
    <scope>NUCLEOTIDE SEQUENCE [LARGE SCALE GENOMIC DNA]</scope>
    <source>
        <strain evidence="1 2">DSM 21667</strain>
    </source>
</reference>
<dbReference type="OrthoDB" id="5958388at2"/>
<dbReference type="RefSeq" id="WP_133820566.1">
    <property type="nucleotide sequence ID" value="NZ_SNZH01000014.1"/>
</dbReference>
<sequence>MIDLDLSSRASAWLERAWLARYLDRSLDDDETARFEAYVLDKPDLLRDIEADNDLRDSLAAAGPELLAAEPADNTLPAAVPARRRRPALAAGLALAASLLVGLGLGSQWHGGQRDAIEASPGRVVFDTLRGEALKPRWEFATAGKPDEMLIVDISVASDAQKVSVQLPDGSQRVLRVSSEGFATFIAPRALLAGKTVQMSVTGADGRQLQRSLEFSGGG</sequence>
<evidence type="ECO:0000313" key="2">
    <source>
        <dbReference type="Proteomes" id="UP000295293"/>
    </source>
</evidence>
<organism evidence="1 2">
    <name type="scientific">Tahibacter aquaticus</name>
    <dbReference type="NCBI Taxonomy" id="520092"/>
    <lineage>
        <taxon>Bacteria</taxon>
        <taxon>Pseudomonadati</taxon>
        <taxon>Pseudomonadota</taxon>
        <taxon>Gammaproteobacteria</taxon>
        <taxon>Lysobacterales</taxon>
        <taxon>Rhodanobacteraceae</taxon>
        <taxon>Tahibacter</taxon>
    </lineage>
</organism>
<dbReference type="AlphaFoldDB" id="A0A4R6YQA9"/>